<dbReference type="Pfam" id="PF02668">
    <property type="entry name" value="TauD"/>
    <property type="match status" value="1"/>
</dbReference>
<feature type="domain" description="TauD/TfdA-like" evidence="1">
    <location>
        <begin position="42"/>
        <end position="343"/>
    </location>
</feature>
<evidence type="ECO:0000313" key="2">
    <source>
        <dbReference type="Proteomes" id="UP000095280"/>
    </source>
</evidence>
<dbReference type="WBParaSite" id="maker-uti_cns_0004494-snap-gene-0.12-mRNA-1">
    <property type="protein sequence ID" value="maker-uti_cns_0004494-snap-gene-0.12-mRNA-1"/>
    <property type="gene ID" value="maker-uti_cns_0004494-snap-gene-0.12"/>
</dbReference>
<organism evidence="2 3">
    <name type="scientific">Macrostomum lignano</name>
    <dbReference type="NCBI Taxonomy" id="282301"/>
    <lineage>
        <taxon>Eukaryota</taxon>
        <taxon>Metazoa</taxon>
        <taxon>Spiralia</taxon>
        <taxon>Lophotrochozoa</taxon>
        <taxon>Platyhelminthes</taxon>
        <taxon>Rhabditophora</taxon>
        <taxon>Macrostomorpha</taxon>
        <taxon>Macrostomida</taxon>
        <taxon>Macrostomidae</taxon>
        <taxon>Macrostomum</taxon>
    </lineage>
</organism>
<dbReference type="PANTHER" id="PTHR10696:SF21">
    <property type="entry name" value="TAUD_TFDA-LIKE DOMAIN-CONTAINING PROTEIN"/>
    <property type="match status" value="1"/>
</dbReference>
<dbReference type="InterPro" id="IPR050411">
    <property type="entry name" value="AlphaKG_dependent_hydroxylases"/>
</dbReference>
<dbReference type="AlphaFoldDB" id="A0A1I8H5T8"/>
<sequence>MARVLLRGRSDVVGAMRPSFPQFLARKLADRDTEFPRRMGPRETRALLSDSSATGQRQFSLLRRTLTESGALHLTGIARIDSPERFQSLLFRLGLVTVEYRGGLGHRVAGSKSGSNRVYSASDEPPEFTIEMHNEKADTPDLPDVISFWCEVPAQAGNGGETVLLHSDSVLDRIDPAVLKRLEDKKICYWRRLKHKREAGDYLSWQAVFHTDDKVAVETYLKQRQFSLQWDSNNDSLTYWNVISPTKIHPITGRKVWCNSIQSHHSSYYSVHPSYRGASEHLFTSFYGDQSPIEDSVLQHIREASWSGAIGFQLGRHEMVIVDNHQVQHGRMAFQGPRKLKVAISKPWTFCGKSVIPSD</sequence>
<name>A0A1I8H5T8_9PLAT</name>
<dbReference type="STRING" id="282301.A0A1I8H5T8"/>
<accession>A0A1I8H5T8</accession>
<dbReference type="OrthoDB" id="408743at2759"/>
<evidence type="ECO:0000259" key="1">
    <source>
        <dbReference type="Pfam" id="PF02668"/>
    </source>
</evidence>
<proteinExistence type="predicted"/>
<dbReference type="SUPFAM" id="SSF51197">
    <property type="entry name" value="Clavaminate synthase-like"/>
    <property type="match status" value="1"/>
</dbReference>
<dbReference type="Gene3D" id="3.60.130.10">
    <property type="entry name" value="Clavaminate synthase-like"/>
    <property type="match status" value="1"/>
</dbReference>
<dbReference type="Proteomes" id="UP000095280">
    <property type="component" value="Unplaced"/>
</dbReference>
<dbReference type="GO" id="GO:0016491">
    <property type="term" value="F:oxidoreductase activity"/>
    <property type="evidence" value="ECO:0007669"/>
    <property type="project" value="UniProtKB-KW"/>
</dbReference>
<dbReference type="InterPro" id="IPR003819">
    <property type="entry name" value="TauD/TfdA-like"/>
</dbReference>
<dbReference type="InterPro" id="IPR042098">
    <property type="entry name" value="TauD-like_sf"/>
</dbReference>
<reference evidence="3" key="1">
    <citation type="submission" date="2016-11" db="UniProtKB">
        <authorList>
            <consortium name="WormBaseParasite"/>
        </authorList>
    </citation>
    <scope>IDENTIFICATION</scope>
</reference>
<keyword evidence="2" id="KW-1185">Reference proteome</keyword>
<protein>
    <submittedName>
        <fullName evidence="3">TauD domain-containing protein</fullName>
    </submittedName>
</protein>
<dbReference type="PANTHER" id="PTHR10696">
    <property type="entry name" value="GAMMA-BUTYROBETAINE HYDROXYLASE-RELATED"/>
    <property type="match status" value="1"/>
</dbReference>
<evidence type="ECO:0000313" key="3">
    <source>
        <dbReference type="WBParaSite" id="maker-uti_cns_0004494-snap-gene-0.12-mRNA-1"/>
    </source>
</evidence>